<dbReference type="SUPFAM" id="SSF51735">
    <property type="entry name" value="NAD(P)-binding Rossmann-fold domains"/>
    <property type="match status" value="1"/>
</dbReference>
<comment type="caution">
    <text evidence="8">The sequence shown here is derived from an EMBL/GenBank/DDBJ whole genome shotgun (WGS) entry which is preliminary data.</text>
</comment>
<dbReference type="AlphaFoldDB" id="A0A7W8HAZ7"/>
<dbReference type="PANTHER" id="PTHR21708">
    <property type="entry name" value="PROBABLE 2-DEHYDROPANTOATE 2-REDUCTASE"/>
    <property type="match status" value="1"/>
</dbReference>
<dbReference type="GO" id="GO:0015940">
    <property type="term" value="P:pantothenate biosynthetic process"/>
    <property type="evidence" value="ECO:0007669"/>
    <property type="project" value="UniProtKB-UniPathway"/>
</dbReference>
<comment type="catalytic activity">
    <reaction evidence="4">
        <text>(R)-pantoate + NADP(+) = 2-dehydropantoate + NADPH + H(+)</text>
        <dbReference type="Rhea" id="RHEA:16233"/>
        <dbReference type="ChEBI" id="CHEBI:11561"/>
        <dbReference type="ChEBI" id="CHEBI:15378"/>
        <dbReference type="ChEBI" id="CHEBI:15980"/>
        <dbReference type="ChEBI" id="CHEBI:57783"/>
        <dbReference type="ChEBI" id="CHEBI:58349"/>
        <dbReference type="EC" id="1.1.1.169"/>
    </reaction>
</comment>
<dbReference type="Gene3D" id="1.10.1040.10">
    <property type="entry name" value="N-(1-d-carboxylethyl)-l-norvaline Dehydrogenase, domain 2"/>
    <property type="match status" value="1"/>
</dbReference>
<evidence type="ECO:0000256" key="3">
    <source>
        <dbReference type="ARBA" id="ARBA00023002"/>
    </source>
</evidence>
<keyword evidence="5" id="KW-0472">Membrane</keyword>
<dbReference type="Gene3D" id="3.40.50.720">
    <property type="entry name" value="NAD(P)-binding Rossmann-like Domain"/>
    <property type="match status" value="1"/>
</dbReference>
<keyword evidence="3 4" id="KW-0560">Oxidoreductase</keyword>
<dbReference type="Proteomes" id="UP000543642">
    <property type="component" value="Unassembled WGS sequence"/>
</dbReference>
<dbReference type="InterPro" id="IPR003710">
    <property type="entry name" value="ApbA"/>
</dbReference>
<gene>
    <name evidence="8" type="ORF">HNP82_001514</name>
</gene>
<proteinExistence type="inferred from homology"/>
<dbReference type="InterPro" id="IPR013328">
    <property type="entry name" value="6PGD_dom2"/>
</dbReference>
<dbReference type="InterPro" id="IPR008927">
    <property type="entry name" value="6-PGluconate_DH-like_C_sf"/>
</dbReference>
<accession>A0A7W8HAZ7</accession>
<dbReference type="InterPro" id="IPR051402">
    <property type="entry name" value="KPR-Related"/>
</dbReference>
<name>A0A7W8HAZ7_9FIRM</name>
<comment type="function">
    <text evidence="4">Catalyzes the NADPH-dependent reduction of ketopantoate into pantoic acid.</text>
</comment>
<dbReference type="GO" id="GO:0008677">
    <property type="term" value="F:2-dehydropantoate 2-reductase activity"/>
    <property type="evidence" value="ECO:0007669"/>
    <property type="project" value="UniProtKB-EC"/>
</dbReference>
<keyword evidence="4" id="KW-0566">Pantothenate biosynthesis</keyword>
<evidence type="ECO:0000259" key="6">
    <source>
        <dbReference type="Pfam" id="PF02558"/>
    </source>
</evidence>
<evidence type="ECO:0000313" key="9">
    <source>
        <dbReference type="Proteomes" id="UP000543642"/>
    </source>
</evidence>
<keyword evidence="5" id="KW-1133">Transmembrane helix</keyword>
<reference evidence="8 9" key="1">
    <citation type="submission" date="2020-08" db="EMBL/GenBank/DDBJ databases">
        <title>Genomic Encyclopedia of Type Strains, Phase IV (KMG-IV): sequencing the most valuable type-strain genomes for metagenomic binning, comparative biology and taxonomic classification.</title>
        <authorList>
            <person name="Goeker M."/>
        </authorList>
    </citation>
    <scope>NUCLEOTIDE SEQUENCE [LARGE SCALE GENOMIC DNA]</scope>
    <source>
        <strain evidence="8 9">DSM 106146</strain>
    </source>
</reference>
<protein>
    <recommendedName>
        <fullName evidence="4">2-dehydropantoate 2-reductase</fullName>
        <ecNumber evidence="4">1.1.1.169</ecNumber>
    </recommendedName>
    <alternativeName>
        <fullName evidence="4">Ketopantoate reductase</fullName>
    </alternativeName>
</protein>
<evidence type="ECO:0000259" key="7">
    <source>
        <dbReference type="Pfam" id="PF08546"/>
    </source>
</evidence>
<keyword evidence="9" id="KW-1185">Reference proteome</keyword>
<keyword evidence="5" id="KW-0812">Transmembrane</keyword>
<keyword evidence="2 4" id="KW-0521">NADP</keyword>
<organism evidence="8 9">
    <name type="scientific">Catenibacillus scindens</name>
    <dbReference type="NCBI Taxonomy" id="673271"/>
    <lineage>
        <taxon>Bacteria</taxon>
        <taxon>Bacillati</taxon>
        <taxon>Bacillota</taxon>
        <taxon>Clostridia</taxon>
        <taxon>Lachnospirales</taxon>
        <taxon>Lachnospiraceae</taxon>
        <taxon>Catenibacillus</taxon>
    </lineage>
</organism>
<dbReference type="EMBL" id="JACHFW010000005">
    <property type="protein sequence ID" value="MBB5264387.1"/>
    <property type="molecule type" value="Genomic_DNA"/>
</dbReference>
<dbReference type="RefSeq" id="WP_183772960.1">
    <property type="nucleotide sequence ID" value="NZ_JACHFW010000005.1"/>
</dbReference>
<evidence type="ECO:0000313" key="8">
    <source>
        <dbReference type="EMBL" id="MBB5264387.1"/>
    </source>
</evidence>
<dbReference type="NCBIfam" id="TIGR00745">
    <property type="entry name" value="apbA_panE"/>
    <property type="match status" value="1"/>
</dbReference>
<sequence>MIKQSTSEDANLQYMIIGAGGCGGSIGAFLAYGGKDVYFIARGRHKEAMAHGGLSMKTTSRGNFTITPVMVFDEEEYLRKAERGILKKPDIIFVCVKFYSLEALVPFLQKISDEHTVIIPILNVYGTGRLLSERLPGPLVTDGCIYIAAEIESPGCVVQKGDIFRVVYGVRDKKDERPILGKVAGDLVECGIEGIWSDNISKDGLQKFSLISPMAACGAFYDVRIGAVQTPGKERETFSALVEEIAALGRAMDISLPEDIVQINLGLIDSLLPDACASMQRDLWNQKPSEIQGLVYAVPEMAKKAGITLPIYEKIAETLRCRFQKQ</sequence>
<dbReference type="InterPro" id="IPR013332">
    <property type="entry name" value="KPR_N"/>
</dbReference>
<dbReference type="GO" id="GO:0005737">
    <property type="term" value="C:cytoplasm"/>
    <property type="evidence" value="ECO:0007669"/>
    <property type="project" value="TreeGrafter"/>
</dbReference>
<evidence type="ECO:0000256" key="1">
    <source>
        <dbReference type="ARBA" id="ARBA00007870"/>
    </source>
</evidence>
<feature type="domain" description="Ketopantoate reductase C-terminal" evidence="7">
    <location>
        <begin position="199"/>
        <end position="320"/>
    </location>
</feature>
<dbReference type="Pfam" id="PF02558">
    <property type="entry name" value="ApbA"/>
    <property type="match status" value="1"/>
</dbReference>
<evidence type="ECO:0000256" key="2">
    <source>
        <dbReference type="ARBA" id="ARBA00022857"/>
    </source>
</evidence>
<comment type="similarity">
    <text evidence="1 4">Belongs to the ketopantoate reductase family.</text>
</comment>
<feature type="domain" description="Ketopantoate reductase N-terminal" evidence="6">
    <location>
        <begin position="15"/>
        <end position="170"/>
    </location>
</feature>
<dbReference type="Pfam" id="PF08546">
    <property type="entry name" value="ApbA_C"/>
    <property type="match status" value="1"/>
</dbReference>
<comment type="pathway">
    <text evidence="4">Cofactor biosynthesis; (R)-pantothenate biosynthesis; (R)-pantoate from 3-methyl-2-oxobutanoate: step 2/2.</text>
</comment>
<dbReference type="PROSITE" id="PS51257">
    <property type="entry name" value="PROKAR_LIPOPROTEIN"/>
    <property type="match status" value="1"/>
</dbReference>
<dbReference type="InterPro" id="IPR013752">
    <property type="entry name" value="KPA_reductase"/>
</dbReference>
<feature type="transmembrane region" description="Helical" evidence="5">
    <location>
        <begin position="12"/>
        <end position="32"/>
    </location>
</feature>
<evidence type="ECO:0000256" key="5">
    <source>
        <dbReference type="SAM" id="Phobius"/>
    </source>
</evidence>
<dbReference type="SUPFAM" id="SSF48179">
    <property type="entry name" value="6-phosphogluconate dehydrogenase C-terminal domain-like"/>
    <property type="match status" value="1"/>
</dbReference>
<dbReference type="EC" id="1.1.1.169" evidence="4"/>
<dbReference type="InterPro" id="IPR036291">
    <property type="entry name" value="NAD(P)-bd_dom_sf"/>
</dbReference>
<dbReference type="PANTHER" id="PTHR21708:SF26">
    <property type="entry name" value="2-DEHYDROPANTOATE 2-REDUCTASE"/>
    <property type="match status" value="1"/>
</dbReference>
<dbReference type="UniPathway" id="UPA00028">
    <property type="reaction ID" value="UER00004"/>
</dbReference>
<evidence type="ECO:0000256" key="4">
    <source>
        <dbReference type="RuleBase" id="RU362068"/>
    </source>
</evidence>